<dbReference type="EMBL" id="SMAH01000020">
    <property type="protein sequence ID" value="TCS94116.1"/>
    <property type="molecule type" value="Genomic_DNA"/>
</dbReference>
<evidence type="ECO:0000313" key="3">
    <source>
        <dbReference type="Proteomes" id="UP000295536"/>
    </source>
</evidence>
<reference evidence="2 4" key="2">
    <citation type="submission" date="2019-07" db="EMBL/GenBank/DDBJ databases">
        <title>Tepidimonas ignava SPS-1037 draft genome.</title>
        <authorList>
            <person name="Da Costa M.S."/>
            <person name="Froufe H.J.C."/>
            <person name="Egas C."/>
            <person name="Albuquerque L."/>
        </authorList>
    </citation>
    <scope>NUCLEOTIDE SEQUENCE [LARGE SCALE GENOMIC DNA]</scope>
    <source>
        <strain evidence="2 4">SPS-1037</strain>
    </source>
</reference>
<keyword evidence="4" id="KW-1185">Reference proteome</keyword>
<name>A0A4R3L9F0_9BURK</name>
<proteinExistence type="predicted"/>
<dbReference type="OrthoDB" id="9156438at2"/>
<protein>
    <submittedName>
        <fullName evidence="1">Uncharacterized protein</fullName>
    </submittedName>
</protein>
<evidence type="ECO:0000313" key="2">
    <source>
        <dbReference type="EMBL" id="TSE18942.1"/>
    </source>
</evidence>
<dbReference type="AlphaFoldDB" id="A0A4R3L9F0"/>
<gene>
    <name evidence="1" type="ORF">EDC36_12038</name>
    <name evidence="2" type="ORF">Tigna_02389</name>
</gene>
<dbReference type="EMBL" id="VJNC01000020">
    <property type="protein sequence ID" value="TSE18942.1"/>
    <property type="molecule type" value="Genomic_DNA"/>
</dbReference>
<accession>A0A4R3L9F0</accession>
<dbReference type="Proteomes" id="UP000315577">
    <property type="component" value="Unassembled WGS sequence"/>
</dbReference>
<evidence type="ECO:0000313" key="1">
    <source>
        <dbReference type="EMBL" id="TCS94116.1"/>
    </source>
</evidence>
<sequence>MPILAALASLKDRIAAAVPGAAVVAVHAEDLSGRKVSEWLIKLPGIYVTCEGVDVKAREATLRLRVYVLARLADLRRVPAEAGWAMAEVALAVVAADPLVTDARLIYRDEAGLDQPGIGLWEIEASRRYELAPVDPAALPSCLLHQRYEALYSSWAPWIGAAHEPKYERVQGDAPSVGEQDIGELLP</sequence>
<organism evidence="1 3">
    <name type="scientific">Tepidimonas ignava</name>
    <dbReference type="NCBI Taxonomy" id="114249"/>
    <lineage>
        <taxon>Bacteria</taxon>
        <taxon>Pseudomonadati</taxon>
        <taxon>Pseudomonadota</taxon>
        <taxon>Betaproteobacteria</taxon>
        <taxon>Burkholderiales</taxon>
        <taxon>Tepidimonas</taxon>
    </lineage>
</organism>
<reference evidence="1 3" key="1">
    <citation type="submission" date="2019-03" db="EMBL/GenBank/DDBJ databases">
        <title>Genomic Encyclopedia of Type Strains, Phase IV (KMG-IV): sequencing the most valuable type-strain genomes for metagenomic binning, comparative biology and taxonomic classification.</title>
        <authorList>
            <person name="Goeker M."/>
        </authorList>
    </citation>
    <scope>NUCLEOTIDE SEQUENCE [LARGE SCALE GENOMIC DNA]</scope>
    <source>
        <strain evidence="1 3">DSM 12034</strain>
    </source>
</reference>
<evidence type="ECO:0000313" key="4">
    <source>
        <dbReference type="Proteomes" id="UP000315577"/>
    </source>
</evidence>
<dbReference type="RefSeq" id="WP_132963591.1">
    <property type="nucleotide sequence ID" value="NZ_SMAH01000020.1"/>
</dbReference>
<dbReference type="Proteomes" id="UP000295536">
    <property type="component" value="Unassembled WGS sequence"/>
</dbReference>
<comment type="caution">
    <text evidence="1">The sequence shown here is derived from an EMBL/GenBank/DDBJ whole genome shotgun (WGS) entry which is preliminary data.</text>
</comment>